<organism evidence="1 2">
    <name type="scientific">Mesosutterella multiformis</name>
    <dbReference type="NCBI Taxonomy" id="2259133"/>
    <lineage>
        <taxon>Bacteria</taxon>
        <taxon>Pseudomonadati</taxon>
        <taxon>Pseudomonadota</taxon>
        <taxon>Betaproteobacteria</taxon>
        <taxon>Burkholderiales</taxon>
        <taxon>Sutterellaceae</taxon>
        <taxon>Mesosutterella</taxon>
    </lineage>
</organism>
<reference evidence="1 2" key="1">
    <citation type="journal article" date="2018" name="Int. J. Syst. Evol. Microbiol.">
        <title>Mesosutterella multiformis gen. nov., sp. nov., a member of the family Sutterellaceae and Sutterella megalosphaeroides sp. nov., isolated from human faeces.</title>
        <authorList>
            <person name="Sakamoto M."/>
            <person name="Ikeyama N."/>
            <person name="Kunihiro T."/>
            <person name="Iino T."/>
            <person name="Yuki M."/>
            <person name="Ohkuma M."/>
        </authorList>
    </citation>
    <scope>NUCLEOTIDE SEQUENCE [LARGE SCALE GENOMIC DNA]</scope>
    <source>
        <strain evidence="1 2">4NBBH2</strain>
    </source>
</reference>
<protein>
    <submittedName>
        <fullName evidence="1">Uncharacterized protein</fullName>
    </submittedName>
</protein>
<gene>
    <name evidence="1" type="ORF">MESMUL_20010</name>
</gene>
<comment type="caution">
    <text evidence="1">The sequence shown here is derived from an EMBL/GenBank/DDBJ whole genome shotgun (WGS) entry which is preliminary data.</text>
</comment>
<accession>A0A388SE62</accession>
<evidence type="ECO:0000313" key="1">
    <source>
        <dbReference type="EMBL" id="GBO94647.1"/>
    </source>
</evidence>
<evidence type="ECO:0000313" key="2">
    <source>
        <dbReference type="Proteomes" id="UP000266091"/>
    </source>
</evidence>
<proteinExistence type="predicted"/>
<accession>A0A401LHW1</accession>
<sequence>MSQLRLGRSSIKKVSDLNRKIDWILNYCDQYCPSITIPGRTRDEKNGSPLSMGGFFITSESGKITPFRY</sequence>
<dbReference type="AlphaFoldDB" id="A0A388SE62"/>
<dbReference type="Proteomes" id="UP000266091">
    <property type="component" value="Unassembled WGS sequence"/>
</dbReference>
<name>A0A388SE62_9BURK</name>
<dbReference type="EMBL" id="BGZJ01000002">
    <property type="protein sequence ID" value="GBO94647.1"/>
    <property type="molecule type" value="Genomic_DNA"/>
</dbReference>
<keyword evidence="2" id="KW-1185">Reference proteome</keyword>